<dbReference type="Gene3D" id="3.40.30.10">
    <property type="entry name" value="Glutaredoxin"/>
    <property type="match status" value="1"/>
</dbReference>
<evidence type="ECO:0000259" key="3">
    <source>
        <dbReference type="PROSITE" id="PS50405"/>
    </source>
</evidence>
<dbReference type="InterPro" id="IPR040079">
    <property type="entry name" value="Glutathione_S-Trfase"/>
</dbReference>
<evidence type="ECO:0000313" key="4">
    <source>
        <dbReference type="EMBL" id="AKV03497.1"/>
    </source>
</evidence>
<dbReference type="GO" id="GO:0006559">
    <property type="term" value="P:L-phenylalanine catabolic process"/>
    <property type="evidence" value="ECO:0007669"/>
    <property type="project" value="TreeGrafter"/>
</dbReference>
<dbReference type="PANTHER" id="PTHR42673">
    <property type="entry name" value="MALEYLACETOACETATE ISOMERASE"/>
    <property type="match status" value="1"/>
</dbReference>
<dbReference type="GO" id="GO:0016034">
    <property type="term" value="F:maleylacetoacetate isomerase activity"/>
    <property type="evidence" value="ECO:0007669"/>
    <property type="project" value="TreeGrafter"/>
</dbReference>
<sequence>MAQLHLHTYWRSSSAYRVRIALNYKGLAYDQTFVNLLENEQRKPEYVATSPLGHVPTLTIDGTPYVESVAIIELLEELHPTPALLPKKAEDRANVRALVQVINAGTQPLQNPVVLEQLGPDKDRRVEWMKHFMARGLGAFEALVKRHEEASGAQGPFAYGDTFTMADAYLVPQVFGARRFGVDLSAFPRVVRAEKAALELPFVAAARPEVQPDAKP</sequence>
<dbReference type="OrthoDB" id="509852at2"/>
<dbReference type="InterPro" id="IPR010987">
    <property type="entry name" value="Glutathione-S-Trfase_C-like"/>
</dbReference>
<evidence type="ECO:0000256" key="1">
    <source>
        <dbReference type="ARBA" id="ARBA00010007"/>
    </source>
</evidence>
<dbReference type="PANTHER" id="PTHR42673:SF4">
    <property type="entry name" value="MALEYLACETOACETATE ISOMERASE"/>
    <property type="match status" value="1"/>
</dbReference>
<protein>
    <submittedName>
        <fullName evidence="4">Maleylacetoacetate isomerase</fullName>
    </submittedName>
</protein>
<accession>A0A0K1QCV7</accession>
<proteinExistence type="inferred from homology"/>
<dbReference type="SUPFAM" id="SSF52833">
    <property type="entry name" value="Thioredoxin-like"/>
    <property type="match status" value="1"/>
</dbReference>
<dbReference type="EMBL" id="CP012333">
    <property type="protein sequence ID" value="AKV03497.1"/>
    <property type="molecule type" value="Genomic_DNA"/>
</dbReference>
<dbReference type="SFLD" id="SFLDG00358">
    <property type="entry name" value="Main_(cytGST)"/>
    <property type="match status" value="1"/>
</dbReference>
<reference evidence="4 5" key="1">
    <citation type="submission" date="2015-08" db="EMBL/GenBank/DDBJ databases">
        <authorList>
            <person name="Babu N.S."/>
            <person name="Beckwith C.J."/>
            <person name="Beseler K.G."/>
            <person name="Brison A."/>
            <person name="Carone J.V."/>
            <person name="Caskin T.P."/>
            <person name="Diamond M."/>
            <person name="Durham M.E."/>
            <person name="Foxe J.M."/>
            <person name="Go M."/>
            <person name="Henderson B.A."/>
            <person name="Jones I.B."/>
            <person name="McGettigan J.A."/>
            <person name="Micheletti S.J."/>
            <person name="Nasrallah M.E."/>
            <person name="Ortiz D."/>
            <person name="Piller C.R."/>
            <person name="Privatt S.R."/>
            <person name="Schneider S.L."/>
            <person name="Sharp S."/>
            <person name="Smith T.C."/>
            <person name="Stanton J.D."/>
            <person name="Ullery H.E."/>
            <person name="Wilson R.J."/>
            <person name="Serrano M.G."/>
            <person name="Buck G."/>
            <person name="Lee V."/>
            <person name="Wang Y."/>
            <person name="Carvalho R."/>
            <person name="Voegtly L."/>
            <person name="Shi R."/>
            <person name="Duckworth R."/>
            <person name="Johnson A."/>
            <person name="Loviza R."/>
            <person name="Walstead R."/>
            <person name="Shah Z."/>
            <person name="Kiflezghi M."/>
            <person name="Wade K."/>
            <person name="Ball S.L."/>
            <person name="Bradley K.W."/>
            <person name="Asai D.J."/>
            <person name="Bowman C.A."/>
            <person name="Russell D.A."/>
            <person name="Pope W.H."/>
            <person name="Jacobs-Sera D."/>
            <person name="Hendrix R.W."/>
            <person name="Hatfull G.F."/>
        </authorList>
    </citation>
    <scope>NUCLEOTIDE SEQUENCE [LARGE SCALE GENOMIC DNA]</scope>
    <source>
        <strain evidence="4 5">DSM 27648</strain>
    </source>
</reference>
<dbReference type="InterPro" id="IPR005955">
    <property type="entry name" value="GST_Zeta"/>
</dbReference>
<dbReference type="SUPFAM" id="SSF47616">
    <property type="entry name" value="GST C-terminal domain-like"/>
    <property type="match status" value="1"/>
</dbReference>
<dbReference type="InterPro" id="IPR034330">
    <property type="entry name" value="GST_Zeta_C"/>
</dbReference>
<feature type="domain" description="GST N-terminal" evidence="2">
    <location>
        <begin position="2"/>
        <end position="83"/>
    </location>
</feature>
<dbReference type="InterPro" id="IPR004045">
    <property type="entry name" value="Glutathione_S-Trfase_N"/>
</dbReference>
<dbReference type="PROSITE" id="PS50404">
    <property type="entry name" value="GST_NTER"/>
    <property type="match status" value="1"/>
</dbReference>
<evidence type="ECO:0000313" key="5">
    <source>
        <dbReference type="Proteomes" id="UP000064967"/>
    </source>
</evidence>
<dbReference type="CDD" id="cd03042">
    <property type="entry name" value="GST_N_Zeta"/>
    <property type="match status" value="1"/>
</dbReference>
<dbReference type="KEGG" id="llu:AKJ09_10160"/>
<keyword evidence="5" id="KW-1185">Reference proteome</keyword>
<dbReference type="STRING" id="1391654.AKJ09_10160"/>
<dbReference type="Pfam" id="PF13410">
    <property type="entry name" value="GST_C_2"/>
    <property type="match status" value="1"/>
</dbReference>
<dbReference type="RefSeq" id="WP_146654260.1">
    <property type="nucleotide sequence ID" value="NZ_CP012333.1"/>
</dbReference>
<dbReference type="GO" id="GO:0004364">
    <property type="term" value="F:glutathione transferase activity"/>
    <property type="evidence" value="ECO:0007669"/>
    <property type="project" value="TreeGrafter"/>
</dbReference>
<dbReference type="Pfam" id="PF13417">
    <property type="entry name" value="GST_N_3"/>
    <property type="match status" value="1"/>
</dbReference>
<gene>
    <name evidence="4" type="ORF">AKJ09_10160</name>
</gene>
<dbReference type="NCBIfam" id="TIGR01262">
    <property type="entry name" value="maiA"/>
    <property type="match status" value="1"/>
</dbReference>
<dbReference type="InterPro" id="IPR036282">
    <property type="entry name" value="Glutathione-S-Trfase_C_sf"/>
</dbReference>
<organism evidence="4 5">
    <name type="scientific">Labilithrix luteola</name>
    <dbReference type="NCBI Taxonomy" id="1391654"/>
    <lineage>
        <taxon>Bacteria</taxon>
        <taxon>Pseudomonadati</taxon>
        <taxon>Myxococcota</taxon>
        <taxon>Polyangia</taxon>
        <taxon>Polyangiales</taxon>
        <taxon>Labilitrichaceae</taxon>
        <taxon>Labilithrix</taxon>
    </lineage>
</organism>
<dbReference type="InterPro" id="IPR036249">
    <property type="entry name" value="Thioredoxin-like_sf"/>
</dbReference>
<feature type="domain" description="GST C-terminal" evidence="3">
    <location>
        <begin position="88"/>
        <end position="216"/>
    </location>
</feature>
<name>A0A0K1QCV7_9BACT</name>
<dbReference type="SFLD" id="SFLDS00019">
    <property type="entry name" value="Glutathione_Transferase_(cytos"/>
    <property type="match status" value="1"/>
</dbReference>
<dbReference type="GO" id="GO:0005737">
    <property type="term" value="C:cytoplasm"/>
    <property type="evidence" value="ECO:0007669"/>
    <property type="project" value="InterPro"/>
</dbReference>
<dbReference type="PROSITE" id="PS50405">
    <property type="entry name" value="GST_CTER"/>
    <property type="match status" value="1"/>
</dbReference>
<dbReference type="InterPro" id="IPR034333">
    <property type="entry name" value="GST_Zeta_N"/>
</dbReference>
<dbReference type="GO" id="GO:0006749">
    <property type="term" value="P:glutathione metabolic process"/>
    <property type="evidence" value="ECO:0007669"/>
    <property type="project" value="TreeGrafter"/>
</dbReference>
<evidence type="ECO:0000259" key="2">
    <source>
        <dbReference type="PROSITE" id="PS50404"/>
    </source>
</evidence>
<keyword evidence="4" id="KW-0413">Isomerase</keyword>
<dbReference type="CDD" id="cd03191">
    <property type="entry name" value="GST_C_Zeta"/>
    <property type="match status" value="1"/>
</dbReference>
<dbReference type="Gene3D" id="1.20.1050.10">
    <property type="match status" value="1"/>
</dbReference>
<comment type="similarity">
    <text evidence="1">Belongs to the GST superfamily. Zeta family.</text>
</comment>
<dbReference type="Proteomes" id="UP000064967">
    <property type="component" value="Chromosome"/>
</dbReference>
<dbReference type="AlphaFoldDB" id="A0A0K1QCV7"/>